<keyword evidence="5" id="KW-0574">Periplasm</keyword>
<proteinExistence type="inferred from homology"/>
<evidence type="ECO:0000259" key="10">
    <source>
        <dbReference type="PROSITE" id="PS51352"/>
    </source>
</evidence>
<gene>
    <name evidence="11" type="primary">dsbA</name>
    <name evidence="11" type="ORF">HMPREF0198_1782</name>
</gene>
<dbReference type="InterPro" id="IPR017937">
    <property type="entry name" value="Thioredoxin_CS"/>
</dbReference>
<evidence type="ECO:0000256" key="8">
    <source>
        <dbReference type="SAM" id="MobiDB-lite"/>
    </source>
</evidence>
<sequence>MRASFGTHTEFNMLKKSLTVLALAAALATVAQAQPVKYREGADYTVLPVAVEDIKPGEIVEFFWYGCPHCYHMEPALQKWLENGIDPALKFTRVPAVTANWAGGAQMYYTVRELGMDEKAMDEKIFEAVHKDRKRGIIFDKKEAIAFLVANGAKQEEAEKAWDSLAVKEKVNRAKNLFEASKLEGVPGFVVDGKYVPNSSEDYPRLFDELNTLATKPEAKPAEAAKPAEEAKPAS</sequence>
<comment type="caution">
    <text evidence="11">The sequence shown here is derived from an EMBL/GenBank/DDBJ whole genome shotgun (WGS) entry which is preliminary data.</text>
</comment>
<keyword evidence="6" id="KW-1015">Disulfide bond</keyword>
<evidence type="ECO:0000256" key="7">
    <source>
        <dbReference type="ARBA" id="ARBA00023284"/>
    </source>
</evidence>
<evidence type="ECO:0000256" key="5">
    <source>
        <dbReference type="ARBA" id="ARBA00022764"/>
    </source>
</evidence>
<dbReference type="GO" id="GO:0015036">
    <property type="term" value="F:disulfide oxidoreductase activity"/>
    <property type="evidence" value="ECO:0007669"/>
    <property type="project" value="UniProtKB-ARBA"/>
</dbReference>
<keyword evidence="7" id="KW-0676">Redox-active center</keyword>
<evidence type="ECO:0000256" key="3">
    <source>
        <dbReference type="ARBA" id="ARBA00013831"/>
    </source>
</evidence>
<dbReference type="Gene3D" id="3.40.30.10">
    <property type="entry name" value="Glutaredoxin"/>
    <property type="match status" value="1"/>
</dbReference>
<keyword evidence="4 9" id="KW-0732">Signal</keyword>
<dbReference type="PROSITE" id="PS51352">
    <property type="entry name" value="THIOREDOXIN_2"/>
    <property type="match status" value="1"/>
</dbReference>
<dbReference type="STRING" id="2718.CHUV0807_1070"/>
<evidence type="ECO:0000256" key="1">
    <source>
        <dbReference type="ARBA" id="ARBA00004418"/>
    </source>
</evidence>
<dbReference type="InterPro" id="IPR023205">
    <property type="entry name" value="DsbA/DsbL"/>
</dbReference>
<feature type="signal peptide" evidence="9">
    <location>
        <begin position="1"/>
        <end position="33"/>
    </location>
</feature>
<keyword evidence="12" id="KW-1185">Reference proteome</keyword>
<dbReference type="InterPro" id="IPR050824">
    <property type="entry name" value="Thiol_disulfide_DsbA"/>
</dbReference>
<dbReference type="CDD" id="cd03019">
    <property type="entry name" value="DsbA_DsbA"/>
    <property type="match status" value="1"/>
</dbReference>
<evidence type="ECO:0000256" key="6">
    <source>
        <dbReference type="ARBA" id="ARBA00023157"/>
    </source>
</evidence>
<dbReference type="InterPro" id="IPR036249">
    <property type="entry name" value="Thioredoxin-like_sf"/>
</dbReference>
<comment type="subcellular location">
    <subcellularLocation>
        <location evidence="1">Periplasm</location>
    </subcellularLocation>
</comment>
<comment type="similarity">
    <text evidence="2">Belongs to the thioredoxin family. DsbA subfamily.</text>
</comment>
<dbReference type="Proteomes" id="UP000004870">
    <property type="component" value="Unassembled WGS sequence"/>
</dbReference>
<dbReference type="GO" id="GO:0042597">
    <property type="term" value="C:periplasmic space"/>
    <property type="evidence" value="ECO:0007669"/>
    <property type="project" value="UniProtKB-SubCell"/>
</dbReference>
<dbReference type="PANTHER" id="PTHR35891:SF2">
    <property type="entry name" value="THIOL:DISULFIDE INTERCHANGE PROTEIN DSBA"/>
    <property type="match status" value="1"/>
</dbReference>
<protein>
    <recommendedName>
        <fullName evidence="3">Thiol:disulfide interchange protein DsbA</fullName>
    </recommendedName>
</protein>
<feature type="region of interest" description="Disordered" evidence="8">
    <location>
        <begin position="214"/>
        <end position="235"/>
    </location>
</feature>
<keyword evidence="11" id="KW-0413">Isomerase</keyword>
<evidence type="ECO:0000256" key="4">
    <source>
        <dbReference type="ARBA" id="ARBA00022729"/>
    </source>
</evidence>
<dbReference type="InterPro" id="IPR001853">
    <property type="entry name" value="DSBA-like_thioredoxin_dom"/>
</dbReference>
<evidence type="ECO:0000256" key="2">
    <source>
        <dbReference type="ARBA" id="ARBA00005791"/>
    </source>
</evidence>
<evidence type="ECO:0000313" key="12">
    <source>
        <dbReference type="Proteomes" id="UP000004870"/>
    </source>
</evidence>
<dbReference type="SUPFAM" id="SSF52833">
    <property type="entry name" value="Thioredoxin-like"/>
    <property type="match status" value="1"/>
</dbReference>
<evidence type="ECO:0000313" key="11">
    <source>
        <dbReference type="EMBL" id="EEV88072.1"/>
    </source>
</evidence>
<dbReference type="PROSITE" id="PS00194">
    <property type="entry name" value="THIOREDOXIN_1"/>
    <property type="match status" value="1"/>
</dbReference>
<evidence type="ECO:0000256" key="9">
    <source>
        <dbReference type="SAM" id="SignalP"/>
    </source>
</evidence>
<reference evidence="11 12" key="1">
    <citation type="submission" date="2009-08" db="EMBL/GenBank/DDBJ databases">
        <authorList>
            <person name="Qin X."/>
            <person name="Bachman B."/>
            <person name="Battles P."/>
            <person name="Bell A."/>
            <person name="Bess C."/>
            <person name="Bickham C."/>
            <person name="Chaboub L."/>
            <person name="Chen D."/>
            <person name="Coyle M."/>
            <person name="Deiros D.R."/>
            <person name="Dinh H."/>
            <person name="Forbes L."/>
            <person name="Fowler G."/>
            <person name="Francisco L."/>
            <person name="Fu Q."/>
            <person name="Gubbala S."/>
            <person name="Hale W."/>
            <person name="Han Y."/>
            <person name="Hemphill L."/>
            <person name="Highlander S.K."/>
            <person name="Hirani K."/>
            <person name="Hogues M."/>
            <person name="Jackson L."/>
            <person name="Jakkamsetti A."/>
            <person name="Javaid M."/>
            <person name="Jiang H."/>
            <person name="Korchina V."/>
            <person name="Kovar C."/>
            <person name="Lara F."/>
            <person name="Lee S."/>
            <person name="Mata R."/>
            <person name="Mathew T."/>
            <person name="Moen C."/>
            <person name="Morales K."/>
            <person name="Munidasa M."/>
            <person name="Nazareth L."/>
            <person name="Ngo R."/>
            <person name="Nguyen L."/>
            <person name="Okwuonu G."/>
            <person name="Ongeri F."/>
            <person name="Patil S."/>
            <person name="Petrosino J."/>
            <person name="Pham C."/>
            <person name="Pham P."/>
            <person name="Pu L.-L."/>
            <person name="Puazo M."/>
            <person name="Raj R."/>
            <person name="Reid J."/>
            <person name="Rouhana J."/>
            <person name="Saada N."/>
            <person name="Shang Y."/>
            <person name="Simmons D."/>
            <person name="Thornton R."/>
            <person name="Warren J."/>
            <person name="Weissenberger G."/>
            <person name="Zhang J."/>
            <person name="Zhang L."/>
            <person name="Zhou C."/>
            <person name="Zhu D."/>
            <person name="Muzny D."/>
            <person name="Worley K."/>
            <person name="Gibbs R."/>
        </authorList>
    </citation>
    <scope>NUCLEOTIDE SEQUENCE [LARGE SCALE GENOMIC DNA]</scope>
    <source>
        <strain evidence="12">ATCC 15826 / DSM 8339 / NCTC 10426 / 6573</strain>
    </source>
</reference>
<dbReference type="EMBL" id="ACKY01000102">
    <property type="protein sequence ID" value="EEV88072.1"/>
    <property type="molecule type" value="Genomic_DNA"/>
</dbReference>
<dbReference type="HOGENOM" id="CLU_088255_1_0_6"/>
<dbReference type="GO" id="GO:0016853">
    <property type="term" value="F:isomerase activity"/>
    <property type="evidence" value="ECO:0007669"/>
    <property type="project" value="UniProtKB-KW"/>
</dbReference>
<dbReference type="PANTHER" id="PTHR35891">
    <property type="entry name" value="THIOL:DISULFIDE INTERCHANGE PROTEIN DSBA"/>
    <property type="match status" value="1"/>
</dbReference>
<organism evidence="11 12">
    <name type="scientific">Cardiobacterium hominis (strain ATCC 15826 / DSM 8339 / NCTC 10426 / 6573)</name>
    <dbReference type="NCBI Taxonomy" id="638300"/>
    <lineage>
        <taxon>Bacteria</taxon>
        <taxon>Pseudomonadati</taxon>
        <taxon>Pseudomonadota</taxon>
        <taxon>Gammaproteobacteria</taxon>
        <taxon>Cardiobacteriales</taxon>
        <taxon>Cardiobacteriaceae</taxon>
        <taxon>Cardiobacterium</taxon>
    </lineage>
</organism>
<dbReference type="AlphaFoldDB" id="C8NBA4"/>
<feature type="compositionally biased region" description="Basic and acidic residues" evidence="8">
    <location>
        <begin position="217"/>
        <end position="235"/>
    </location>
</feature>
<name>C8NBA4_CARH6</name>
<feature type="domain" description="Thioredoxin" evidence="10">
    <location>
        <begin position="27"/>
        <end position="167"/>
    </location>
</feature>
<feature type="chain" id="PRO_5002990448" description="Thiol:disulfide interchange protein DsbA" evidence="9">
    <location>
        <begin position="34"/>
        <end position="235"/>
    </location>
</feature>
<accession>C8NBA4</accession>
<dbReference type="Pfam" id="PF01323">
    <property type="entry name" value="DSBA"/>
    <property type="match status" value="1"/>
</dbReference>
<dbReference type="InterPro" id="IPR013766">
    <property type="entry name" value="Thioredoxin_domain"/>
</dbReference>